<dbReference type="OrthoDB" id="9811244at2"/>
<dbReference type="Proteomes" id="UP000199309">
    <property type="component" value="Unassembled WGS sequence"/>
</dbReference>
<dbReference type="STRING" id="349095.SAMN05660299_02721"/>
<protein>
    <submittedName>
        <fullName evidence="1">DNA-binding transcriptional regulator, FrmR family</fullName>
    </submittedName>
</protein>
<dbReference type="PANTHER" id="PTHR33677">
    <property type="entry name" value="TRANSCRIPTIONAL REPRESSOR FRMR-RELATED"/>
    <property type="match status" value="1"/>
</dbReference>
<dbReference type="EMBL" id="FNHQ01000049">
    <property type="protein sequence ID" value="SDN43801.1"/>
    <property type="molecule type" value="Genomic_DNA"/>
</dbReference>
<dbReference type="Gene3D" id="1.20.58.1000">
    <property type="entry name" value="Metal-sensitive repressor, helix protomer"/>
    <property type="match status" value="1"/>
</dbReference>
<dbReference type="InterPro" id="IPR038390">
    <property type="entry name" value="Metal_Tscrpt_repr_sf"/>
</dbReference>
<dbReference type="PANTHER" id="PTHR33677:SF3">
    <property type="entry name" value="COPPER-SENSING TRANSCRIPTIONAL REPRESSOR RICR"/>
    <property type="match status" value="1"/>
</dbReference>
<evidence type="ECO:0000313" key="1">
    <source>
        <dbReference type="EMBL" id="SDN43801.1"/>
    </source>
</evidence>
<gene>
    <name evidence="1" type="ORF">SAMN05660299_02721</name>
</gene>
<evidence type="ECO:0000313" key="2">
    <source>
        <dbReference type="Proteomes" id="UP000199309"/>
    </source>
</evidence>
<accession>A0A1H0BDX2</accession>
<dbReference type="GO" id="GO:0003677">
    <property type="term" value="F:DNA binding"/>
    <property type="evidence" value="ECO:0007669"/>
    <property type="project" value="UniProtKB-KW"/>
</dbReference>
<dbReference type="InterPro" id="IPR003735">
    <property type="entry name" value="Metal_Tscrpt_repr"/>
</dbReference>
<keyword evidence="1" id="KW-0238">DNA-binding</keyword>
<organism evidence="1 2">
    <name type="scientific">Megasphaera paucivorans</name>
    <dbReference type="NCBI Taxonomy" id="349095"/>
    <lineage>
        <taxon>Bacteria</taxon>
        <taxon>Bacillati</taxon>
        <taxon>Bacillota</taxon>
        <taxon>Negativicutes</taxon>
        <taxon>Veillonellales</taxon>
        <taxon>Veillonellaceae</taxon>
        <taxon>Megasphaera</taxon>
    </lineage>
</organism>
<dbReference type="AlphaFoldDB" id="A0A1H0BDX2"/>
<sequence>MLKSEEVMLMHGQIHYHTQIKVITNRLAKIGGHVESIKHMVEDGRDCSEILIQLSAVNSAIISVGKVVLKDHMDHCIVDAVHKNDIKAIDRLNRALDMFIR</sequence>
<reference evidence="1 2" key="1">
    <citation type="submission" date="2016-10" db="EMBL/GenBank/DDBJ databases">
        <authorList>
            <person name="de Groot N.N."/>
        </authorList>
    </citation>
    <scope>NUCLEOTIDE SEQUENCE [LARGE SCALE GENOMIC DNA]</scope>
    <source>
        <strain evidence="1 2">DSM 16981</strain>
    </source>
</reference>
<dbReference type="GO" id="GO:0046872">
    <property type="term" value="F:metal ion binding"/>
    <property type="evidence" value="ECO:0007669"/>
    <property type="project" value="InterPro"/>
</dbReference>
<dbReference type="GO" id="GO:0045892">
    <property type="term" value="P:negative regulation of DNA-templated transcription"/>
    <property type="evidence" value="ECO:0007669"/>
    <property type="project" value="UniProtKB-ARBA"/>
</dbReference>
<dbReference type="CDD" id="cd10158">
    <property type="entry name" value="CsoR-like_DUF156_1"/>
    <property type="match status" value="1"/>
</dbReference>
<keyword evidence="2" id="KW-1185">Reference proteome</keyword>
<dbReference type="Pfam" id="PF02583">
    <property type="entry name" value="Trns_repr_metal"/>
    <property type="match status" value="1"/>
</dbReference>
<dbReference type="RefSeq" id="WP_091653006.1">
    <property type="nucleotide sequence ID" value="NZ_FNHQ01000049.1"/>
</dbReference>
<proteinExistence type="predicted"/>
<name>A0A1H0BDX2_9FIRM</name>